<evidence type="ECO:0000313" key="6">
    <source>
        <dbReference type="Proteomes" id="UP000199073"/>
    </source>
</evidence>
<keyword evidence="1" id="KW-0479">Metal-binding</keyword>
<feature type="domain" description="CMP/dCMP-type deaminase" evidence="4">
    <location>
        <begin position="1"/>
        <end position="114"/>
    </location>
</feature>
<evidence type="ECO:0000256" key="1">
    <source>
        <dbReference type="ARBA" id="ARBA00022723"/>
    </source>
</evidence>
<sequence length="162" mass="18100">MQQALDQARETLEQGEFPVGCVMEYQGRVVATGKRRNSSGRPNELDHAEMIALRQLLDTDETVDMGRVTVYCTLEPCLMCFSTLLVNGIRNIVYSYEDAMGGGTALDLARLTPLYQEMDVVVTGGVMRSQSLELFRIFFATPGNDYLRGTLLAEYTLDQLVE</sequence>
<organism evidence="5 6">
    <name type="scientific">Desulforhopalus singaporensis</name>
    <dbReference type="NCBI Taxonomy" id="91360"/>
    <lineage>
        <taxon>Bacteria</taxon>
        <taxon>Pseudomonadati</taxon>
        <taxon>Thermodesulfobacteriota</taxon>
        <taxon>Desulfobulbia</taxon>
        <taxon>Desulfobulbales</taxon>
        <taxon>Desulfocapsaceae</taxon>
        <taxon>Desulforhopalus</taxon>
    </lineage>
</organism>
<evidence type="ECO:0000313" key="5">
    <source>
        <dbReference type="EMBL" id="SDP19048.1"/>
    </source>
</evidence>
<dbReference type="SUPFAM" id="SSF53927">
    <property type="entry name" value="Cytidine deaminase-like"/>
    <property type="match status" value="1"/>
</dbReference>
<gene>
    <name evidence="5" type="ORF">SAMN05660330_02055</name>
</gene>
<keyword evidence="6" id="KW-1185">Reference proteome</keyword>
<dbReference type="Pfam" id="PF00383">
    <property type="entry name" value="dCMP_cyt_deam_1"/>
    <property type="match status" value="1"/>
</dbReference>
<evidence type="ECO:0000256" key="3">
    <source>
        <dbReference type="ARBA" id="ARBA00022833"/>
    </source>
</evidence>
<evidence type="ECO:0000256" key="2">
    <source>
        <dbReference type="ARBA" id="ARBA00022801"/>
    </source>
</evidence>
<keyword evidence="2" id="KW-0378">Hydrolase</keyword>
<keyword evidence="3" id="KW-0862">Zinc</keyword>
<dbReference type="AlphaFoldDB" id="A0A1H0QQT4"/>
<name>A0A1H0QQT4_9BACT</name>
<dbReference type="Gene3D" id="3.40.140.10">
    <property type="entry name" value="Cytidine Deaminase, domain 2"/>
    <property type="match status" value="1"/>
</dbReference>
<evidence type="ECO:0000259" key="4">
    <source>
        <dbReference type="PROSITE" id="PS51747"/>
    </source>
</evidence>
<dbReference type="PANTHER" id="PTHR11079">
    <property type="entry name" value="CYTOSINE DEAMINASE FAMILY MEMBER"/>
    <property type="match status" value="1"/>
</dbReference>
<protein>
    <submittedName>
        <fullName evidence="5">tRNA(Adenine34) deaminase</fullName>
    </submittedName>
</protein>
<dbReference type="Proteomes" id="UP000199073">
    <property type="component" value="Unassembled WGS sequence"/>
</dbReference>
<dbReference type="STRING" id="91360.SAMN05660330_02055"/>
<dbReference type="InterPro" id="IPR016193">
    <property type="entry name" value="Cytidine_deaminase-like"/>
</dbReference>
<dbReference type="EMBL" id="FNJI01000012">
    <property type="protein sequence ID" value="SDP19048.1"/>
    <property type="molecule type" value="Genomic_DNA"/>
</dbReference>
<accession>A0A1H0QQT4</accession>
<reference evidence="5 6" key="1">
    <citation type="submission" date="2016-10" db="EMBL/GenBank/DDBJ databases">
        <authorList>
            <person name="de Groot N.N."/>
        </authorList>
    </citation>
    <scope>NUCLEOTIDE SEQUENCE [LARGE SCALE GENOMIC DNA]</scope>
    <source>
        <strain evidence="5 6">DSM 12130</strain>
    </source>
</reference>
<dbReference type="GO" id="GO:0008270">
    <property type="term" value="F:zinc ion binding"/>
    <property type="evidence" value="ECO:0007669"/>
    <property type="project" value="InterPro"/>
</dbReference>
<dbReference type="PROSITE" id="PS51747">
    <property type="entry name" value="CYT_DCMP_DEAMINASES_2"/>
    <property type="match status" value="1"/>
</dbReference>
<dbReference type="InterPro" id="IPR016192">
    <property type="entry name" value="APOBEC/CMP_deaminase_Zn-bd"/>
</dbReference>
<dbReference type="InterPro" id="IPR002125">
    <property type="entry name" value="CMP_dCMP_dom"/>
</dbReference>
<dbReference type="CDD" id="cd01285">
    <property type="entry name" value="nucleoside_deaminase"/>
    <property type="match status" value="1"/>
</dbReference>
<dbReference type="PANTHER" id="PTHR11079:SF149">
    <property type="entry name" value="TRNA-SPECIFIC ADENOSINE DEAMINASE 2"/>
    <property type="match status" value="1"/>
</dbReference>
<dbReference type="PROSITE" id="PS00903">
    <property type="entry name" value="CYT_DCMP_DEAMINASES_1"/>
    <property type="match status" value="1"/>
</dbReference>
<dbReference type="GO" id="GO:0052717">
    <property type="term" value="F:tRNA-specific adenosine-34 deaminase activity"/>
    <property type="evidence" value="ECO:0007669"/>
    <property type="project" value="TreeGrafter"/>
</dbReference>
<proteinExistence type="predicted"/>
<dbReference type="GO" id="GO:0002100">
    <property type="term" value="P:tRNA wobble adenosine to inosine editing"/>
    <property type="evidence" value="ECO:0007669"/>
    <property type="project" value="TreeGrafter"/>
</dbReference>